<accession>A0A9D4MYC0</accession>
<organism evidence="2 3">
    <name type="scientific">Dreissena polymorpha</name>
    <name type="common">Zebra mussel</name>
    <name type="synonym">Mytilus polymorpha</name>
    <dbReference type="NCBI Taxonomy" id="45954"/>
    <lineage>
        <taxon>Eukaryota</taxon>
        <taxon>Metazoa</taxon>
        <taxon>Spiralia</taxon>
        <taxon>Lophotrochozoa</taxon>
        <taxon>Mollusca</taxon>
        <taxon>Bivalvia</taxon>
        <taxon>Autobranchia</taxon>
        <taxon>Heteroconchia</taxon>
        <taxon>Euheterodonta</taxon>
        <taxon>Imparidentia</taxon>
        <taxon>Neoheterodontei</taxon>
        <taxon>Myida</taxon>
        <taxon>Dreissenoidea</taxon>
        <taxon>Dreissenidae</taxon>
        <taxon>Dreissena</taxon>
    </lineage>
</organism>
<gene>
    <name evidence="2" type="ORF">DPMN_007974</name>
</gene>
<dbReference type="InterPro" id="IPR041588">
    <property type="entry name" value="Integrase_H2C2"/>
</dbReference>
<protein>
    <recommendedName>
        <fullName evidence="1">Integrase zinc-binding domain-containing protein</fullName>
    </recommendedName>
</protein>
<proteinExistence type="predicted"/>
<keyword evidence="3" id="KW-1185">Reference proteome</keyword>
<dbReference type="EMBL" id="JAIWYP010000001">
    <property type="protein sequence ID" value="KAH3884004.1"/>
    <property type="molecule type" value="Genomic_DNA"/>
</dbReference>
<evidence type="ECO:0000313" key="2">
    <source>
        <dbReference type="EMBL" id="KAH3884004.1"/>
    </source>
</evidence>
<sequence length="80" mass="9153">MIQYYLRNVGYGCDLYRFVAGNVNGLKVVLKEDVKNALKALIGSAFGGHSGMDKTRDAITIRYWWPELTEDITKYVRIHV</sequence>
<reference evidence="2" key="2">
    <citation type="submission" date="2020-11" db="EMBL/GenBank/DDBJ databases">
        <authorList>
            <person name="McCartney M.A."/>
            <person name="Auch B."/>
            <person name="Kono T."/>
            <person name="Mallez S."/>
            <person name="Becker A."/>
            <person name="Gohl D.M."/>
            <person name="Silverstein K.A.T."/>
            <person name="Koren S."/>
            <person name="Bechman K.B."/>
            <person name="Herman A."/>
            <person name="Abrahante J.E."/>
            <person name="Garbe J."/>
        </authorList>
    </citation>
    <scope>NUCLEOTIDE SEQUENCE</scope>
    <source>
        <strain evidence="2">Duluth1</strain>
        <tissue evidence="2">Whole animal</tissue>
    </source>
</reference>
<dbReference type="AlphaFoldDB" id="A0A9D4MYC0"/>
<comment type="caution">
    <text evidence="2">The sequence shown here is derived from an EMBL/GenBank/DDBJ whole genome shotgun (WGS) entry which is preliminary data.</text>
</comment>
<reference evidence="2" key="1">
    <citation type="journal article" date="2019" name="bioRxiv">
        <title>The Genome of the Zebra Mussel, Dreissena polymorpha: A Resource for Invasive Species Research.</title>
        <authorList>
            <person name="McCartney M.A."/>
            <person name="Auch B."/>
            <person name="Kono T."/>
            <person name="Mallez S."/>
            <person name="Zhang Y."/>
            <person name="Obille A."/>
            <person name="Becker A."/>
            <person name="Abrahante J.E."/>
            <person name="Garbe J."/>
            <person name="Badalamenti J.P."/>
            <person name="Herman A."/>
            <person name="Mangelson H."/>
            <person name="Liachko I."/>
            <person name="Sullivan S."/>
            <person name="Sone E.D."/>
            <person name="Koren S."/>
            <person name="Silverstein K.A.T."/>
            <person name="Beckman K.B."/>
            <person name="Gohl D.M."/>
        </authorList>
    </citation>
    <scope>NUCLEOTIDE SEQUENCE</scope>
    <source>
        <strain evidence="2">Duluth1</strain>
        <tissue evidence="2">Whole animal</tissue>
    </source>
</reference>
<name>A0A9D4MYC0_DREPO</name>
<dbReference type="Pfam" id="PF17921">
    <property type="entry name" value="Integrase_H2C2"/>
    <property type="match status" value="1"/>
</dbReference>
<dbReference type="Gene3D" id="1.10.340.70">
    <property type="match status" value="1"/>
</dbReference>
<dbReference type="Proteomes" id="UP000828390">
    <property type="component" value="Unassembled WGS sequence"/>
</dbReference>
<evidence type="ECO:0000313" key="3">
    <source>
        <dbReference type="Proteomes" id="UP000828390"/>
    </source>
</evidence>
<feature type="domain" description="Integrase zinc-binding" evidence="1">
    <location>
        <begin position="35"/>
        <end position="77"/>
    </location>
</feature>
<evidence type="ECO:0000259" key="1">
    <source>
        <dbReference type="Pfam" id="PF17921"/>
    </source>
</evidence>